<feature type="repeat" description="ANK" evidence="1">
    <location>
        <begin position="131"/>
        <end position="163"/>
    </location>
</feature>
<feature type="repeat" description="ANK" evidence="1">
    <location>
        <begin position="296"/>
        <end position="328"/>
    </location>
</feature>
<evidence type="ECO:0000256" key="2">
    <source>
        <dbReference type="SAM" id="SignalP"/>
    </source>
</evidence>
<accession>A0A267G4W9</accession>
<feature type="repeat" description="ANK" evidence="1">
    <location>
        <begin position="659"/>
        <end position="691"/>
    </location>
</feature>
<feature type="repeat" description="ANK" evidence="1">
    <location>
        <begin position="263"/>
        <end position="295"/>
    </location>
</feature>
<feature type="repeat" description="ANK" evidence="1">
    <location>
        <begin position="362"/>
        <end position="394"/>
    </location>
</feature>
<feature type="repeat" description="ANK" evidence="1">
    <location>
        <begin position="230"/>
        <end position="262"/>
    </location>
</feature>
<proteinExistence type="predicted"/>
<dbReference type="Proteomes" id="UP000215902">
    <property type="component" value="Unassembled WGS sequence"/>
</dbReference>
<keyword evidence="4" id="KW-1185">Reference proteome</keyword>
<feature type="repeat" description="ANK" evidence="1">
    <location>
        <begin position="692"/>
        <end position="724"/>
    </location>
</feature>
<protein>
    <submittedName>
        <fullName evidence="3">Uncharacterized protein</fullName>
    </submittedName>
</protein>
<feature type="repeat" description="ANK" evidence="1">
    <location>
        <begin position="626"/>
        <end position="658"/>
    </location>
</feature>
<dbReference type="PROSITE" id="PS50297">
    <property type="entry name" value="ANK_REP_REGION"/>
    <property type="match status" value="21"/>
</dbReference>
<organism evidence="3 4">
    <name type="scientific">Macrostomum lignano</name>
    <dbReference type="NCBI Taxonomy" id="282301"/>
    <lineage>
        <taxon>Eukaryota</taxon>
        <taxon>Metazoa</taxon>
        <taxon>Spiralia</taxon>
        <taxon>Lophotrochozoa</taxon>
        <taxon>Platyhelminthes</taxon>
        <taxon>Rhabditophora</taxon>
        <taxon>Macrostomorpha</taxon>
        <taxon>Macrostomida</taxon>
        <taxon>Macrostomidae</taxon>
        <taxon>Macrostomum</taxon>
    </lineage>
</organism>
<feature type="repeat" description="ANK" evidence="1">
    <location>
        <begin position="494"/>
        <end position="526"/>
    </location>
</feature>
<feature type="repeat" description="ANK" evidence="1">
    <location>
        <begin position="593"/>
        <end position="625"/>
    </location>
</feature>
<feature type="repeat" description="ANK" evidence="1">
    <location>
        <begin position="164"/>
        <end position="196"/>
    </location>
</feature>
<evidence type="ECO:0000313" key="4">
    <source>
        <dbReference type="Proteomes" id="UP000215902"/>
    </source>
</evidence>
<feature type="repeat" description="ANK" evidence="1">
    <location>
        <begin position="560"/>
        <end position="592"/>
    </location>
</feature>
<feature type="repeat" description="ANK" evidence="1">
    <location>
        <begin position="395"/>
        <end position="427"/>
    </location>
</feature>
<keyword evidence="1" id="KW-0040">ANK repeat</keyword>
<feature type="repeat" description="ANK" evidence="1">
    <location>
        <begin position="725"/>
        <end position="757"/>
    </location>
</feature>
<feature type="repeat" description="ANK" evidence="1">
    <location>
        <begin position="428"/>
        <end position="460"/>
    </location>
</feature>
<name>A0A267G4W9_9PLAT</name>
<dbReference type="PANTHER" id="PTHR44207:SF2">
    <property type="entry name" value="REPEAT PROTEIN, PUTATIVE-RELATED"/>
    <property type="match status" value="1"/>
</dbReference>
<dbReference type="InterPro" id="IPR002110">
    <property type="entry name" value="Ankyrin_rpt"/>
</dbReference>
<evidence type="ECO:0000256" key="1">
    <source>
        <dbReference type="PROSITE-ProRule" id="PRU00023"/>
    </source>
</evidence>
<dbReference type="InterPro" id="IPR036770">
    <property type="entry name" value="Ankyrin_rpt-contain_sf"/>
</dbReference>
<feature type="chain" id="PRO_5012311898" evidence="2">
    <location>
        <begin position="26"/>
        <end position="1459"/>
    </location>
</feature>
<dbReference type="SMART" id="SM00248">
    <property type="entry name" value="ANK"/>
    <property type="match status" value="22"/>
</dbReference>
<feature type="repeat" description="ANK" evidence="1">
    <location>
        <begin position="98"/>
        <end position="130"/>
    </location>
</feature>
<feature type="repeat" description="ANK" evidence="1">
    <location>
        <begin position="758"/>
        <end position="790"/>
    </location>
</feature>
<sequence length="1459" mass="161875">MRFLEWLLNFVGAFCMPVFESGSDAELSDETLIKAIALNDLHTIGRFVVRTKNVDRVVKFNGKKLTLAMVASLFDRHEILIPLTCISAKANLNKQTEDGITALIIASEQGHEIMIDSLIKARADVNLQQNQGGSPLHIASQNGHHKVIESLIKAEADVNLQDIEGSSPLYIASQKGHHKVIESLIKAQADVNLQQNQGCSPLYIATQNGHHKVIESLIKAQADINLQQNQGGSPIHIASQKGHQKVIELLIKAQADVNLQRSTGASPLYLALQKGHQKVIESFMKAHADVNLQLNTGESPLYIASHNGHHKVIELLIKAQADVNLPEFKGCSPLYIASQNGYHKVIESLIKAQADVNLQQNQGASPLYIASQNGHQKVIESLIKAQADVNLQQNQGYSPLYIALQNGHQKVIELLIKAQADVNLQQNKGASPLYIASHFGHHKVIDSLIKAQADVNLQRSTGESPIFIASQENHHKVIEALITAQADINLQQNQGGSPIHIASQNGHQKVIELLIKAQADVNLQQNQGGSPLHIASVFGHHKVIESLIKAEADVNLQDIEGSSPLYIASQKGHHKVIESLIKAQPDVDLQANSGCTPLYIASQDGHHKVIELLIDAQANINLQQNQGCSPLYIASQNGHHKVIELLIDAQANINIQRDTGESPFYIASNYGHQKVIELLIKAQADVNLQQNQGCSPLHTASAMGHHKVIESLIKAQADVNLQDFEGWSPLYIASHNGHHKVVESLIKAQADVNFQTNTGESPLYIASQKGHHKVIYALIKAHADINLKSTDGSSPFEVASQNGHIEALKVLIQHACAAVTHSDYLQAAFNRAQELEDNETPRMLTQAMSRHYRQLLASLPLKRAASSDAELSQQLHQALNQSGFVDSRAALQSAVADALQDIMWRRLEHNLFVVGSYSEGWGNSLATLDGRTDPDSDIDVMRLISGSSIHLRDLCECAATETETVEYNNGHVLYPGYASKPSIAERGSKLRPAFDNVVARRLCCYPPIAPLLNNRVSDSNIPQSVLQSLQHLLTSASSPCHAVHAAAPGKEGQQLRVSTSFLERRLLRSLTTLQGQLFVTLKWLLKKAVRHDGFKSYHAKTIAFRMLEETPAEQWNDARNLVSLTRRSLQMLESDCRSGGPDAKIMDHFFLRDAAVYLKGVDTSTSAEKVSEALSQAADAVRDAIDRLPELLLEFEDSLRPVTDSGRFHFHPFVIQPHILSDKPVKQAKECEYHEIYDVVRESVIRVSDRDRSPESRQRLSELIDKLPDCARMARESLRALSCLKFGDREAAAKVVNDCRQFRVSRGIDWSAERSASEATVDFVMQHLKSRDSAWKFWFKLDERPELPVKSIASTFFPRNAGYYISSYFFNFEALLFALQFDLIGARESSDQDWIRNVAHDEDADDQELLVASFYCFYCKDSELLRAFRKSLSKRFGKVPTWLEPSFWNLFASVSSLWN</sequence>
<dbReference type="Gene3D" id="1.25.40.20">
    <property type="entry name" value="Ankyrin repeat-containing domain"/>
    <property type="match status" value="5"/>
</dbReference>
<feature type="repeat" description="ANK" evidence="1">
    <location>
        <begin position="461"/>
        <end position="493"/>
    </location>
</feature>
<reference evidence="3 4" key="1">
    <citation type="submission" date="2017-06" db="EMBL/GenBank/DDBJ databases">
        <title>A platform for efficient transgenesis in Macrostomum lignano, a flatworm model organism for stem cell research.</title>
        <authorList>
            <person name="Berezikov E."/>
        </authorList>
    </citation>
    <scope>NUCLEOTIDE SEQUENCE [LARGE SCALE GENOMIC DNA]</scope>
    <source>
        <strain evidence="3">DV1</strain>
        <tissue evidence="3">Whole organism</tissue>
    </source>
</reference>
<feature type="repeat" description="ANK" evidence="1">
    <location>
        <begin position="329"/>
        <end position="361"/>
    </location>
</feature>
<dbReference type="PROSITE" id="PS50088">
    <property type="entry name" value="ANK_REPEAT"/>
    <property type="match status" value="21"/>
</dbReference>
<feature type="repeat" description="ANK" evidence="1">
    <location>
        <begin position="197"/>
        <end position="229"/>
    </location>
</feature>
<evidence type="ECO:0000313" key="3">
    <source>
        <dbReference type="EMBL" id="PAA80292.1"/>
    </source>
</evidence>
<dbReference type="Pfam" id="PF00023">
    <property type="entry name" value="Ank"/>
    <property type="match status" value="4"/>
</dbReference>
<feature type="signal peptide" evidence="2">
    <location>
        <begin position="1"/>
        <end position="25"/>
    </location>
</feature>
<dbReference type="SUPFAM" id="SSF48403">
    <property type="entry name" value="Ankyrin repeat"/>
    <property type="match status" value="2"/>
</dbReference>
<dbReference type="EMBL" id="NIVC01000591">
    <property type="protein sequence ID" value="PAA80292.1"/>
    <property type="molecule type" value="Genomic_DNA"/>
</dbReference>
<dbReference type="STRING" id="282301.A0A267G4W9"/>
<feature type="repeat" description="ANK" evidence="1">
    <location>
        <begin position="527"/>
        <end position="559"/>
    </location>
</feature>
<dbReference type="PANTHER" id="PTHR44207">
    <property type="entry name" value="SURFACE ANTIGEN BSPA-LIKE-RELATED"/>
    <property type="match status" value="1"/>
</dbReference>
<keyword evidence="2" id="KW-0732">Signal</keyword>
<dbReference type="PRINTS" id="PR01415">
    <property type="entry name" value="ANKYRIN"/>
</dbReference>
<dbReference type="Pfam" id="PF12796">
    <property type="entry name" value="Ank_2"/>
    <property type="match status" value="6"/>
</dbReference>
<dbReference type="Gene3D" id="1.10.1410.40">
    <property type="match status" value="1"/>
</dbReference>
<comment type="caution">
    <text evidence="3">The sequence shown here is derived from an EMBL/GenBank/DDBJ whole genome shotgun (WGS) entry which is preliminary data.</text>
</comment>
<gene>
    <name evidence="3" type="ORF">BOX15_Mlig034192g1</name>
</gene>
<dbReference type="OrthoDB" id="7464126at2759"/>